<evidence type="ECO:0000256" key="8">
    <source>
        <dbReference type="ARBA" id="ARBA00022741"/>
    </source>
</evidence>
<keyword evidence="7 15" id="KW-0812">Transmembrane</keyword>
<name>A0ABS9K0Q1_9RHOO</name>
<dbReference type="Gene3D" id="3.30.450.40">
    <property type="match status" value="1"/>
</dbReference>
<dbReference type="SMART" id="SM00387">
    <property type="entry name" value="HATPase_c"/>
    <property type="match status" value="1"/>
</dbReference>
<feature type="domain" description="HAMP" evidence="17">
    <location>
        <begin position="199"/>
        <end position="251"/>
    </location>
</feature>
<dbReference type="EC" id="2.7.13.3" evidence="14"/>
<dbReference type="InterPro" id="IPR042295">
    <property type="entry name" value="NarX-like_N_sf"/>
</dbReference>
<dbReference type="Pfam" id="PF07730">
    <property type="entry name" value="HisKA_3"/>
    <property type="match status" value="1"/>
</dbReference>
<dbReference type="RefSeq" id="WP_275708949.1">
    <property type="nucleotide sequence ID" value="NZ_JAKLTN010000001.1"/>
</dbReference>
<keyword evidence="19" id="KW-1185">Reference proteome</keyword>
<comment type="caution">
    <text evidence="18">The sequence shown here is derived from an EMBL/GenBank/DDBJ whole genome shotgun (WGS) entry which is preliminary data.</text>
</comment>
<feature type="transmembrane region" description="Helical" evidence="15">
    <location>
        <begin position="12"/>
        <end position="32"/>
    </location>
</feature>
<dbReference type="InterPro" id="IPR003018">
    <property type="entry name" value="GAF"/>
</dbReference>
<dbReference type="EMBL" id="JAKLTN010000001">
    <property type="protein sequence ID" value="MCG2576712.1"/>
    <property type="molecule type" value="Genomic_DNA"/>
</dbReference>
<dbReference type="Proteomes" id="UP001165384">
    <property type="component" value="Unassembled WGS sequence"/>
</dbReference>
<dbReference type="Pfam" id="PF13675">
    <property type="entry name" value="PilJ"/>
    <property type="match status" value="1"/>
</dbReference>
<evidence type="ECO:0000256" key="15">
    <source>
        <dbReference type="SAM" id="Phobius"/>
    </source>
</evidence>
<evidence type="ECO:0000256" key="10">
    <source>
        <dbReference type="ARBA" id="ARBA00022840"/>
    </source>
</evidence>
<evidence type="ECO:0000256" key="1">
    <source>
        <dbReference type="ARBA" id="ARBA00000085"/>
    </source>
</evidence>
<sequence>MLANKGRLSRKIVGMLVVFFAVATAAIGLTLLTSWQLEGVAAAINDAGSQRMRTYRMGHLMARGLEAKTPEDSFGPALADELARFDKMLRDLQLGDPARPLSPPRNYEVQDRLSEVGKVWQAKVRPLVAGYLVGARDERERVTDRFDTELEPFVSRINELVLAMERSYAADTNLLRTLQVALVMLAIFGTVILIRYFDRLVIRPVGVLHTGMQRMIANDLGVRVPVATDDELGGLADGFNKMAEHLETVHGTLEHRVEAETRRLAARNRELGILYGMTTFLTEPAPLEALCEGFLERIKTTLGADAGAVRLYVPQTEQLYMMTYDGLSDDFIANEGQINCADCLCGNVFQTSRPAAFATANPPEGMRLRTCIREGFATATAFSILCDKQRIGVYNLYFRRPQALSDQEIHLLETLGHHLGVAIENQRLKSREKELAVSEERNLLAQELHDSIAQGLAFLNIQVQLLQDSLRKGRTEEAMQTAGQLQEGVQESYDDVRELLVHFRTRLHQADLDSAIHAALEKFEGQTGIKTDYERRGAMVPMAPSDEIQIMHIVQESLSNIRKHAKASHARVVVEQEKALSRISIEDDGVGFDPSSNPNCHSDRHVGLKIMRERAHRIGAECRITSQPGKGACVTLNLPKENRETV</sequence>
<feature type="domain" description="Histidine kinase" evidence="16">
    <location>
        <begin position="447"/>
        <end position="642"/>
    </location>
</feature>
<evidence type="ECO:0000256" key="4">
    <source>
        <dbReference type="ARBA" id="ARBA00022519"/>
    </source>
</evidence>
<dbReference type="InterPro" id="IPR003594">
    <property type="entry name" value="HATPase_dom"/>
</dbReference>
<dbReference type="Gene3D" id="6.10.340.10">
    <property type="match status" value="1"/>
</dbReference>
<dbReference type="Pfam" id="PF13185">
    <property type="entry name" value="GAF_2"/>
    <property type="match status" value="1"/>
</dbReference>
<keyword evidence="8 14" id="KW-0547">Nucleotide-binding</keyword>
<dbReference type="SUPFAM" id="SSF55874">
    <property type="entry name" value="ATPase domain of HSP90 chaperone/DNA topoisomerase II/histidine kinase"/>
    <property type="match status" value="1"/>
</dbReference>
<dbReference type="Pfam" id="PF00672">
    <property type="entry name" value="HAMP"/>
    <property type="match status" value="1"/>
</dbReference>
<keyword evidence="5" id="KW-0597">Phosphoprotein</keyword>
<dbReference type="InterPro" id="IPR003660">
    <property type="entry name" value="HAMP_dom"/>
</dbReference>
<keyword evidence="12 14" id="KW-0902">Two-component regulatory system</keyword>
<dbReference type="InterPro" id="IPR011712">
    <property type="entry name" value="Sig_transdc_His_kin_sub3_dim/P"/>
</dbReference>
<dbReference type="Pfam" id="PF02518">
    <property type="entry name" value="HATPase_c"/>
    <property type="match status" value="1"/>
</dbReference>
<dbReference type="InterPro" id="IPR050482">
    <property type="entry name" value="Sensor_HK_TwoCompSys"/>
</dbReference>
<evidence type="ECO:0000256" key="14">
    <source>
        <dbReference type="PIRNR" id="PIRNR003167"/>
    </source>
</evidence>
<keyword evidence="3 14" id="KW-1003">Cell membrane</keyword>
<accession>A0ABS9K0Q1</accession>
<dbReference type="SUPFAM" id="SSF158472">
    <property type="entry name" value="HAMP domain-like"/>
    <property type="match status" value="1"/>
</dbReference>
<reference evidence="18" key="1">
    <citation type="submission" date="2022-01" db="EMBL/GenBank/DDBJ databases">
        <authorList>
            <person name="Jo J.-H."/>
            <person name="Im W.-T."/>
        </authorList>
    </citation>
    <scope>NUCLEOTIDE SEQUENCE</scope>
    <source>
        <strain evidence="18">XY25</strain>
    </source>
</reference>
<evidence type="ECO:0000259" key="17">
    <source>
        <dbReference type="PROSITE" id="PS50885"/>
    </source>
</evidence>
<dbReference type="InterPro" id="IPR036890">
    <property type="entry name" value="HATPase_C_sf"/>
</dbReference>
<evidence type="ECO:0000256" key="13">
    <source>
        <dbReference type="ARBA" id="ARBA00023136"/>
    </source>
</evidence>
<comment type="catalytic activity">
    <reaction evidence="1 14">
        <text>ATP + protein L-histidine = ADP + protein N-phospho-L-histidine.</text>
        <dbReference type="EC" id="2.7.13.3"/>
    </reaction>
</comment>
<evidence type="ECO:0000256" key="2">
    <source>
        <dbReference type="ARBA" id="ARBA00004429"/>
    </source>
</evidence>
<keyword evidence="11 15" id="KW-1133">Transmembrane helix</keyword>
<evidence type="ECO:0000313" key="18">
    <source>
        <dbReference type="EMBL" id="MCG2576712.1"/>
    </source>
</evidence>
<dbReference type="CDD" id="cd06225">
    <property type="entry name" value="HAMP"/>
    <property type="match status" value="1"/>
</dbReference>
<dbReference type="Gene3D" id="1.20.120.960">
    <property type="entry name" value="Histidine kinase NarX, sensor domain"/>
    <property type="match status" value="1"/>
</dbReference>
<dbReference type="PANTHER" id="PTHR24421:SF10">
    <property type="entry name" value="NITRATE_NITRITE SENSOR PROTEIN NARQ"/>
    <property type="match status" value="1"/>
</dbReference>
<dbReference type="Gene3D" id="1.20.5.1930">
    <property type="match status" value="1"/>
</dbReference>
<dbReference type="SMART" id="SM00304">
    <property type="entry name" value="HAMP"/>
    <property type="match status" value="1"/>
</dbReference>
<dbReference type="Gene3D" id="3.30.565.10">
    <property type="entry name" value="Histidine kinase-like ATPase, C-terminal domain"/>
    <property type="match status" value="1"/>
</dbReference>
<keyword evidence="9 14" id="KW-0418">Kinase</keyword>
<dbReference type="PROSITE" id="PS50109">
    <property type="entry name" value="HIS_KIN"/>
    <property type="match status" value="1"/>
</dbReference>
<keyword evidence="4 14" id="KW-0997">Cell inner membrane</keyword>
<proteinExistence type="predicted"/>
<evidence type="ECO:0000256" key="3">
    <source>
        <dbReference type="ARBA" id="ARBA00022475"/>
    </source>
</evidence>
<dbReference type="PIRSF" id="PIRSF003167">
    <property type="entry name" value="STHK_NarX/NarQ"/>
    <property type="match status" value="1"/>
</dbReference>
<evidence type="ECO:0000256" key="9">
    <source>
        <dbReference type="ARBA" id="ARBA00022777"/>
    </source>
</evidence>
<dbReference type="InterPro" id="IPR005467">
    <property type="entry name" value="His_kinase_dom"/>
</dbReference>
<evidence type="ECO:0000256" key="6">
    <source>
        <dbReference type="ARBA" id="ARBA00022679"/>
    </source>
</evidence>
<dbReference type="SMART" id="SM00065">
    <property type="entry name" value="GAF"/>
    <property type="match status" value="1"/>
</dbReference>
<dbReference type="SUPFAM" id="SSF55781">
    <property type="entry name" value="GAF domain-like"/>
    <property type="match status" value="1"/>
</dbReference>
<keyword evidence="13 14" id="KW-0472">Membrane</keyword>
<evidence type="ECO:0000256" key="5">
    <source>
        <dbReference type="ARBA" id="ARBA00022553"/>
    </source>
</evidence>
<keyword evidence="10 14" id="KW-0067">ATP-binding</keyword>
<organism evidence="18 19">
    <name type="scientific">Dechloromonas hankyongensis</name>
    <dbReference type="NCBI Taxonomy" id="2908002"/>
    <lineage>
        <taxon>Bacteria</taxon>
        <taxon>Pseudomonadati</taxon>
        <taxon>Pseudomonadota</taxon>
        <taxon>Betaproteobacteria</taxon>
        <taxon>Rhodocyclales</taxon>
        <taxon>Azonexaceae</taxon>
        <taxon>Dechloromonas</taxon>
    </lineage>
</organism>
<evidence type="ECO:0000256" key="7">
    <source>
        <dbReference type="ARBA" id="ARBA00022692"/>
    </source>
</evidence>
<dbReference type="CDD" id="cd16917">
    <property type="entry name" value="HATPase_UhpB-NarQ-NarX-like"/>
    <property type="match status" value="1"/>
</dbReference>
<gene>
    <name evidence="18" type="ORF">LZ012_06855</name>
</gene>
<dbReference type="PROSITE" id="PS50885">
    <property type="entry name" value="HAMP"/>
    <property type="match status" value="1"/>
</dbReference>
<protein>
    <recommendedName>
        <fullName evidence="14">Sensor protein</fullName>
        <ecNumber evidence="14">2.7.13.3</ecNumber>
    </recommendedName>
</protein>
<dbReference type="InterPro" id="IPR029016">
    <property type="entry name" value="GAF-like_dom_sf"/>
</dbReference>
<evidence type="ECO:0000256" key="12">
    <source>
        <dbReference type="ARBA" id="ARBA00023012"/>
    </source>
</evidence>
<dbReference type="InterPro" id="IPR016380">
    <property type="entry name" value="Sig_transdc_His_kin_NarX/NarQ"/>
</dbReference>
<dbReference type="InterPro" id="IPR029095">
    <property type="entry name" value="NarX-like_N"/>
</dbReference>
<evidence type="ECO:0000256" key="11">
    <source>
        <dbReference type="ARBA" id="ARBA00022989"/>
    </source>
</evidence>
<evidence type="ECO:0000259" key="16">
    <source>
        <dbReference type="PROSITE" id="PS50109"/>
    </source>
</evidence>
<evidence type="ECO:0000313" key="19">
    <source>
        <dbReference type="Proteomes" id="UP001165384"/>
    </source>
</evidence>
<comment type="subcellular location">
    <subcellularLocation>
        <location evidence="2">Cell inner membrane</location>
        <topology evidence="2">Multi-pass membrane protein</topology>
    </subcellularLocation>
</comment>
<keyword evidence="6 14" id="KW-0808">Transferase</keyword>
<dbReference type="PANTHER" id="PTHR24421">
    <property type="entry name" value="NITRATE/NITRITE SENSOR PROTEIN NARX-RELATED"/>
    <property type="match status" value="1"/>
</dbReference>